<sequence length="33" mass="3810">VTFVQNLSERTPICEMKLADVIVSVIWILTWFG</sequence>
<comment type="caution">
    <text evidence="1">The sequence shown here is derived from an EMBL/GenBank/DDBJ whole genome shotgun (WGS) entry which is preliminary data.</text>
</comment>
<reference evidence="1" key="1">
    <citation type="submission" date="2021-06" db="EMBL/GenBank/DDBJ databases">
        <authorList>
            <person name="Hodson N. C."/>
            <person name="Mongue J. A."/>
            <person name="Jaron S. K."/>
        </authorList>
    </citation>
    <scope>NUCLEOTIDE SEQUENCE</scope>
</reference>
<keyword evidence="2" id="KW-1185">Reference proteome</keyword>
<dbReference type="Proteomes" id="UP000708208">
    <property type="component" value="Unassembled WGS sequence"/>
</dbReference>
<evidence type="ECO:0000313" key="1">
    <source>
        <dbReference type="EMBL" id="CAG7729541.1"/>
    </source>
</evidence>
<feature type="non-terminal residue" evidence="1">
    <location>
        <position position="33"/>
    </location>
</feature>
<dbReference type="OrthoDB" id="8267216at2759"/>
<feature type="non-terminal residue" evidence="1">
    <location>
        <position position="1"/>
    </location>
</feature>
<evidence type="ECO:0000313" key="2">
    <source>
        <dbReference type="Proteomes" id="UP000708208"/>
    </source>
</evidence>
<accession>A0A8J2K762</accession>
<organism evidence="1 2">
    <name type="scientific">Allacma fusca</name>
    <dbReference type="NCBI Taxonomy" id="39272"/>
    <lineage>
        <taxon>Eukaryota</taxon>
        <taxon>Metazoa</taxon>
        <taxon>Ecdysozoa</taxon>
        <taxon>Arthropoda</taxon>
        <taxon>Hexapoda</taxon>
        <taxon>Collembola</taxon>
        <taxon>Symphypleona</taxon>
        <taxon>Sminthuridae</taxon>
        <taxon>Allacma</taxon>
    </lineage>
</organism>
<proteinExistence type="predicted"/>
<gene>
    <name evidence="1" type="ORF">AFUS01_LOCUS18244</name>
</gene>
<dbReference type="AlphaFoldDB" id="A0A8J2K762"/>
<protein>
    <submittedName>
        <fullName evidence="1">Uncharacterized protein</fullName>
    </submittedName>
</protein>
<dbReference type="EMBL" id="CAJVCH010180116">
    <property type="protein sequence ID" value="CAG7729541.1"/>
    <property type="molecule type" value="Genomic_DNA"/>
</dbReference>
<name>A0A8J2K762_9HEXA</name>